<dbReference type="EMBL" id="JABBWG010000146">
    <property type="protein sequence ID" value="KAG1799497.1"/>
    <property type="molecule type" value="Genomic_DNA"/>
</dbReference>
<protein>
    <recommendedName>
        <fullName evidence="1">Integrase core domain-containing protein</fullName>
    </recommendedName>
</protein>
<proteinExistence type="predicted"/>
<keyword evidence="3" id="KW-1185">Reference proteome</keyword>
<name>A0A9P7DNZ3_9AGAM</name>
<gene>
    <name evidence="2" type="ORF">BJ212DRAFT_1288175</name>
</gene>
<dbReference type="RefSeq" id="XP_041185718.1">
    <property type="nucleotide sequence ID" value="XM_041332023.1"/>
</dbReference>
<feature type="domain" description="Integrase core" evidence="1">
    <location>
        <begin position="80"/>
        <end position="271"/>
    </location>
</feature>
<comment type="caution">
    <text evidence="2">The sequence shown here is derived from an EMBL/GenBank/DDBJ whole genome shotgun (WGS) entry which is preliminary data.</text>
</comment>
<dbReference type="GeneID" id="64626040"/>
<dbReference type="PANTHER" id="PTHR46177">
    <property type="entry name" value="INTEGRASE CATALYTIC DOMAIN-CONTAINING PROTEIN"/>
    <property type="match status" value="1"/>
</dbReference>
<dbReference type="AlphaFoldDB" id="A0A9P7DNZ3"/>
<dbReference type="InterPro" id="IPR058913">
    <property type="entry name" value="Integrase_dom_put"/>
</dbReference>
<dbReference type="Pfam" id="PF24764">
    <property type="entry name" value="rva_4"/>
    <property type="match status" value="1"/>
</dbReference>
<evidence type="ECO:0000259" key="1">
    <source>
        <dbReference type="Pfam" id="PF24764"/>
    </source>
</evidence>
<organism evidence="2 3">
    <name type="scientific">Suillus subaureus</name>
    <dbReference type="NCBI Taxonomy" id="48587"/>
    <lineage>
        <taxon>Eukaryota</taxon>
        <taxon>Fungi</taxon>
        <taxon>Dikarya</taxon>
        <taxon>Basidiomycota</taxon>
        <taxon>Agaricomycotina</taxon>
        <taxon>Agaricomycetes</taxon>
        <taxon>Agaricomycetidae</taxon>
        <taxon>Boletales</taxon>
        <taxon>Suillineae</taxon>
        <taxon>Suillaceae</taxon>
        <taxon>Suillus</taxon>
    </lineage>
</organism>
<reference evidence="2" key="1">
    <citation type="journal article" date="2020" name="New Phytol.">
        <title>Comparative genomics reveals dynamic genome evolution in host specialist ectomycorrhizal fungi.</title>
        <authorList>
            <person name="Lofgren L.A."/>
            <person name="Nguyen N.H."/>
            <person name="Vilgalys R."/>
            <person name="Ruytinx J."/>
            <person name="Liao H.L."/>
            <person name="Branco S."/>
            <person name="Kuo A."/>
            <person name="LaButti K."/>
            <person name="Lipzen A."/>
            <person name="Andreopoulos W."/>
            <person name="Pangilinan J."/>
            <person name="Riley R."/>
            <person name="Hundley H."/>
            <person name="Na H."/>
            <person name="Barry K."/>
            <person name="Grigoriev I.V."/>
            <person name="Stajich J.E."/>
            <person name="Kennedy P.G."/>
        </authorList>
    </citation>
    <scope>NUCLEOTIDE SEQUENCE</scope>
    <source>
        <strain evidence="2">MN1</strain>
    </source>
</reference>
<dbReference type="OrthoDB" id="5946233at2759"/>
<sequence length="414" mass="47783">MGLLCTQQQSHTVKSICDVMIDLQETYPNAGAQEMVSLLFHEQAMSVSRNIVVTYFTTYEANLVHLHKAHRLWRKWFWAAGVNNLFAVDQHDKWLRFGLALHTGIEPFSGCIMWMRVWHSNQNPQLILTYYLDTIQELGYMPMVTQSDPGSENFGITNVHTMLHQWHDPTLEGTLQHCWMHTKKNVMPEITWSQLCCQFTPSFETYLDHGVESGWYDFDNTLQQCVLHFLHSIVLTDGFGLIFRWVFIPWLQHKLDGYKDHINNTTKRRDRNKVLPHGVLNLIYNSANNFGALDFKIILEPGAIDHVRNTYIDPNHAVFELVPPEFSNFIQHCYDELGCPLVNCQSAWTVYLDLHHIISQLYEQLPQIVLTDEDNDPLPLLENHQDLPFHEDEDGAYYMGGVGRGLGLGASPSS</sequence>
<evidence type="ECO:0000313" key="2">
    <source>
        <dbReference type="EMBL" id="KAG1799497.1"/>
    </source>
</evidence>
<dbReference type="Proteomes" id="UP000807769">
    <property type="component" value="Unassembled WGS sequence"/>
</dbReference>
<evidence type="ECO:0000313" key="3">
    <source>
        <dbReference type="Proteomes" id="UP000807769"/>
    </source>
</evidence>
<dbReference type="PANTHER" id="PTHR46177:SF1">
    <property type="entry name" value="INTEGRASE CATALYTIC DOMAIN-CONTAINING PROTEIN"/>
    <property type="match status" value="1"/>
</dbReference>
<accession>A0A9P7DNZ3</accession>